<dbReference type="EMBL" id="MJBS01000004">
    <property type="protein sequence ID" value="OHF03965.1"/>
    <property type="molecule type" value="Genomic_DNA"/>
</dbReference>
<organism evidence="6 7">
    <name type="scientific">Colletotrichum orchidophilum</name>
    <dbReference type="NCBI Taxonomy" id="1209926"/>
    <lineage>
        <taxon>Eukaryota</taxon>
        <taxon>Fungi</taxon>
        <taxon>Dikarya</taxon>
        <taxon>Ascomycota</taxon>
        <taxon>Pezizomycotina</taxon>
        <taxon>Sordariomycetes</taxon>
        <taxon>Hypocreomycetidae</taxon>
        <taxon>Glomerellales</taxon>
        <taxon>Glomerellaceae</taxon>
        <taxon>Colletotrichum</taxon>
    </lineage>
</organism>
<dbReference type="AlphaFoldDB" id="A0A1G4BRN1"/>
<accession>A0A1G4BRN1</accession>
<dbReference type="PANTHER" id="PTHR46910:SF3">
    <property type="entry name" value="HALOTOLERANCE PROTEIN 9-RELATED"/>
    <property type="match status" value="1"/>
</dbReference>
<dbReference type="RefSeq" id="XP_022481100.1">
    <property type="nucleotide sequence ID" value="XM_022612483.1"/>
</dbReference>
<sequence>MLLPPTGASTEEDKRAGNKQPNDAKYSQMPRDTALLTPNSTEGTGNNGGKVDVDELSCMLHLSMPESYPDLRHDGRLNLLDLPLPGEDELMELLDTTPSDCQSSIGEFNFDFTASNIKPLPQSPITAPSLPNECQIRDRPDTTSPPDYNTLFDFEEATENPPPAFNSKDKSPTSKNATVHVDFSAANLYGLPESISRGSKKSQSNETIKIVEGLRRVLCDSPVSVADDGPLDWTRKFPETDTALSWYCDACFDDCCPIADFLTKAAVEKVIKQSREPDPTRLVSVFAEAIVAVGYHTACLRSRESPTREEESRAQKRLAAVLRLYKEIQNFPSTLMKFQVTLVMAVIAYVCEENSIWEKITAAVCCARDLRLIHAARGQQPSMSEHDQEQAQRGVWFLYSLETDYAIHHGMLPILDLGWGIQFPSFERGDDMVAVSYTFSELLHSVLKFQYSPRALNKSASTYDRRDRLQASCHVLNEWIGGLPAPLNEANNAKVLQSIKNDRQLRKAFRVFCMYHRAVFFIHCPWISPIATDDADSSGVAEQTRERCVERCVESAFTVIKLANSGTFWEEGLERDIGSSSMKWGHMGQLLLVSLCLIVHHLINGEKENRKTAMSYLAICGGLFGRLSLDSDEASLMDHYLELIQVVRAK</sequence>
<evidence type="ECO:0000256" key="5">
    <source>
        <dbReference type="SAM" id="MobiDB-lite"/>
    </source>
</evidence>
<evidence type="ECO:0000256" key="4">
    <source>
        <dbReference type="ARBA" id="ARBA00023242"/>
    </source>
</evidence>
<dbReference type="GO" id="GO:0005634">
    <property type="term" value="C:nucleus"/>
    <property type="evidence" value="ECO:0007669"/>
    <property type="project" value="UniProtKB-SubCell"/>
</dbReference>
<feature type="region of interest" description="Disordered" evidence="5">
    <location>
        <begin position="154"/>
        <end position="175"/>
    </location>
</feature>
<dbReference type="GO" id="GO:0003700">
    <property type="term" value="F:DNA-binding transcription factor activity"/>
    <property type="evidence" value="ECO:0007669"/>
    <property type="project" value="InterPro"/>
</dbReference>
<dbReference type="PANTHER" id="PTHR46910">
    <property type="entry name" value="TRANSCRIPTION FACTOR PDR1"/>
    <property type="match status" value="1"/>
</dbReference>
<comment type="subcellular location">
    <subcellularLocation>
        <location evidence="1">Nucleus</location>
    </subcellularLocation>
</comment>
<feature type="region of interest" description="Disordered" evidence="5">
    <location>
        <begin position="1"/>
        <end position="48"/>
    </location>
</feature>
<evidence type="ECO:0000256" key="2">
    <source>
        <dbReference type="ARBA" id="ARBA00022723"/>
    </source>
</evidence>
<keyword evidence="4" id="KW-0539">Nucleus</keyword>
<dbReference type="GO" id="GO:0046872">
    <property type="term" value="F:metal ion binding"/>
    <property type="evidence" value="ECO:0007669"/>
    <property type="project" value="UniProtKB-KW"/>
</dbReference>
<protein>
    <recommendedName>
        <fullName evidence="8">Transcription factor domain-containing protein</fullName>
    </recommendedName>
</protein>
<reference evidence="6 7" key="1">
    <citation type="submission" date="2016-09" db="EMBL/GenBank/DDBJ databases">
        <authorList>
            <person name="Capua I."/>
            <person name="De Benedictis P."/>
            <person name="Joannis T."/>
            <person name="Lombin L.H."/>
            <person name="Cattoli G."/>
        </authorList>
    </citation>
    <scope>NUCLEOTIDE SEQUENCE [LARGE SCALE GENOMIC DNA]</scope>
    <source>
        <strain evidence="6 7">IMI 309357</strain>
    </source>
</reference>
<evidence type="ECO:0000256" key="3">
    <source>
        <dbReference type="ARBA" id="ARBA00023125"/>
    </source>
</evidence>
<dbReference type="Proteomes" id="UP000176998">
    <property type="component" value="Unassembled WGS sequence"/>
</dbReference>
<comment type="caution">
    <text evidence="6">The sequence shown here is derived from an EMBL/GenBank/DDBJ whole genome shotgun (WGS) entry which is preliminary data.</text>
</comment>
<dbReference type="InterPro" id="IPR050987">
    <property type="entry name" value="AtrR-like"/>
</dbReference>
<evidence type="ECO:0000313" key="7">
    <source>
        <dbReference type="Proteomes" id="UP000176998"/>
    </source>
</evidence>
<dbReference type="OrthoDB" id="39175at2759"/>
<keyword evidence="2" id="KW-0479">Metal-binding</keyword>
<dbReference type="GeneID" id="34553993"/>
<evidence type="ECO:0008006" key="8">
    <source>
        <dbReference type="Google" id="ProtNLM"/>
    </source>
</evidence>
<dbReference type="CDD" id="cd12148">
    <property type="entry name" value="fungal_TF_MHR"/>
    <property type="match status" value="1"/>
</dbReference>
<keyword evidence="7" id="KW-1185">Reference proteome</keyword>
<gene>
    <name evidence="6" type="ORF">CORC01_00827</name>
</gene>
<name>A0A1G4BRN1_9PEZI</name>
<dbReference type="STRING" id="1209926.A0A1G4BRN1"/>
<dbReference type="GO" id="GO:0003677">
    <property type="term" value="F:DNA binding"/>
    <property type="evidence" value="ECO:0007669"/>
    <property type="project" value="UniProtKB-KW"/>
</dbReference>
<keyword evidence="3" id="KW-0238">DNA-binding</keyword>
<proteinExistence type="predicted"/>
<evidence type="ECO:0000256" key="1">
    <source>
        <dbReference type="ARBA" id="ARBA00004123"/>
    </source>
</evidence>
<evidence type="ECO:0000313" key="6">
    <source>
        <dbReference type="EMBL" id="OHF03965.1"/>
    </source>
</evidence>